<proteinExistence type="inferred from homology"/>
<dbReference type="InterPro" id="IPR036390">
    <property type="entry name" value="WH_DNA-bd_sf"/>
</dbReference>
<dbReference type="SUPFAM" id="SSF46785">
    <property type="entry name" value="Winged helix' DNA-binding domain"/>
    <property type="match status" value="1"/>
</dbReference>
<dbReference type="InterPro" id="IPR043129">
    <property type="entry name" value="ATPase_NBD"/>
</dbReference>
<comment type="caution">
    <text evidence="3">The sequence shown here is derived from an EMBL/GenBank/DDBJ whole genome shotgun (WGS) entry which is preliminary data.</text>
</comment>
<dbReference type="SUPFAM" id="SSF53067">
    <property type="entry name" value="Actin-like ATPase domain"/>
    <property type="match status" value="1"/>
</dbReference>
<keyword evidence="4" id="KW-1185">Reference proteome</keyword>
<dbReference type="InterPro" id="IPR036388">
    <property type="entry name" value="WH-like_DNA-bd_sf"/>
</dbReference>
<dbReference type="Pfam" id="PF00480">
    <property type="entry name" value="ROK"/>
    <property type="match status" value="1"/>
</dbReference>
<sequence length="415" mass="42432">MATTTLASVLDLIRTAGPISRVELAQRTGLTAATITHTVRDLLGGGLVREAGRRPGAVGSPRRLLDLAPDAWYAVGVQLSRCATTTVITDFTGRRLVSAHSPGVGDGPPGDTLTALAAHVEQLLTSAAVPRERVLGLGLVTHGPQDRERGMILTAQPTPAWQRFPLAGTLAELLSLPVLLENDATAAAVSERWTGTVDVRTFGVVWVGGGIGGGVVIDGEGFGGAGANPVEIGHVPLDPAATLCACGNRGCAEVTAGPAAVVAQAAADPLERVRLRLSGHPDDTLTDFERLAVAAERGDDRASRLLRASAERLADAVVTMMNLFDLDTVVLSGPALVTAGPVYAEAATRAAGRGALARLLRPVRVLVSPDAGTAAAVGGALVVLRSPLVHAEPRGTTPGDTARPVGTARPKAPAP</sequence>
<feature type="region of interest" description="Disordered" evidence="2">
    <location>
        <begin position="391"/>
        <end position="415"/>
    </location>
</feature>
<dbReference type="InterPro" id="IPR000600">
    <property type="entry name" value="ROK"/>
</dbReference>
<dbReference type="RefSeq" id="WP_214154858.1">
    <property type="nucleotide sequence ID" value="NZ_JAHBAY010000002.1"/>
</dbReference>
<dbReference type="PANTHER" id="PTHR18964:SF149">
    <property type="entry name" value="BIFUNCTIONAL UDP-N-ACETYLGLUCOSAMINE 2-EPIMERASE_N-ACETYLMANNOSAMINE KINASE"/>
    <property type="match status" value="1"/>
</dbReference>
<evidence type="ECO:0000256" key="1">
    <source>
        <dbReference type="ARBA" id="ARBA00006479"/>
    </source>
</evidence>
<organism evidence="3 4">
    <name type="scientific">Kineosporia corallincola</name>
    <dbReference type="NCBI Taxonomy" id="2835133"/>
    <lineage>
        <taxon>Bacteria</taxon>
        <taxon>Bacillati</taxon>
        <taxon>Actinomycetota</taxon>
        <taxon>Actinomycetes</taxon>
        <taxon>Kineosporiales</taxon>
        <taxon>Kineosporiaceae</taxon>
        <taxon>Kineosporia</taxon>
    </lineage>
</organism>
<comment type="similarity">
    <text evidence="1">Belongs to the ROK (NagC/XylR) family.</text>
</comment>
<dbReference type="PANTHER" id="PTHR18964">
    <property type="entry name" value="ROK (REPRESSOR, ORF, KINASE) FAMILY"/>
    <property type="match status" value="1"/>
</dbReference>
<dbReference type="Gene3D" id="1.10.10.10">
    <property type="entry name" value="Winged helix-like DNA-binding domain superfamily/Winged helix DNA-binding domain"/>
    <property type="match status" value="1"/>
</dbReference>
<accession>A0ABS5TG31</accession>
<evidence type="ECO:0000256" key="2">
    <source>
        <dbReference type="SAM" id="MobiDB-lite"/>
    </source>
</evidence>
<evidence type="ECO:0000313" key="4">
    <source>
        <dbReference type="Proteomes" id="UP001197247"/>
    </source>
</evidence>
<reference evidence="3 4" key="1">
    <citation type="submission" date="2021-05" db="EMBL/GenBank/DDBJ databases">
        <title>Kineosporia and Streptomyces sp. nov. two new marine actinobacteria isolated from Coral.</title>
        <authorList>
            <person name="Buangrab K."/>
            <person name="Sutthacheep M."/>
            <person name="Yeemin T."/>
            <person name="Harunari E."/>
            <person name="Igarashi Y."/>
            <person name="Kanchanasin P."/>
            <person name="Tanasupawat S."/>
            <person name="Phongsopitanun W."/>
        </authorList>
    </citation>
    <scope>NUCLEOTIDE SEQUENCE [LARGE SCALE GENOMIC DNA]</scope>
    <source>
        <strain evidence="3 4">J2-2</strain>
    </source>
</reference>
<evidence type="ECO:0000313" key="3">
    <source>
        <dbReference type="EMBL" id="MBT0768564.1"/>
    </source>
</evidence>
<name>A0ABS5TG31_9ACTN</name>
<gene>
    <name evidence="3" type="ORF">KIH74_06480</name>
</gene>
<dbReference type="Gene3D" id="3.30.420.40">
    <property type="match status" value="2"/>
</dbReference>
<protein>
    <submittedName>
        <fullName evidence="3">ROK family transcriptional regulator</fullName>
    </submittedName>
</protein>
<dbReference type="EMBL" id="JAHBAY010000002">
    <property type="protein sequence ID" value="MBT0768564.1"/>
    <property type="molecule type" value="Genomic_DNA"/>
</dbReference>
<dbReference type="Proteomes" id="UP001197247">
    <property type="component" value="Unassembled WGS sequence"/>
</dbReference>